<dbReference type="EMBL" id="OA565220">
    <property type="protein sequence ID" value="CAD7196553.1"/>
    <property type="molecule type" value="Genomic_DNA"/>
</dbReference>
<dbReference type="Pfam" id="PF13620">
    <property type="entry name" value="CarboxypepD_reg"/>
    <property type="match status" value="1"/>
</dbReference>
<dbReference type="SUPFAM" id="SSF49464">
    <property type="entry name" value="Carboxypeptidase regulatory domain-like"/>
    <property type="match status" value="1"/>
</dbReference>
<dbReference type="InterPro" id="IPR050753">
    <property type="entry name" value="Peptidase_M14_domain"/>
</dbReference>
<dbReference type="GO" id="GO:0005615">
    <property type="term" value="C:extracellular space"/>
    <property type="evidence" value="ECO:0007669"/>
    <property type="project" value="TreeGrafter"/>
</dbReference>
<dbReference type="PANTHER" id="PTHR11532">
    <property type="entry name" value="PROTEASE M14 CARBOXYPEPTIDASE"/>
    <property type="match status" value="1"/>
</dbReference>
<protein>
    <submittedName>
        <fullName evidence="2">Uncharacterized protein</fullName>
    </submittedName>
</protein>
<dbReference type="InterPro" id="IPR008969">
    <property type="entry name" value="CarboxyPept-like_regulatory"/>
</dbReference>
<evidence type="ECO:0000313" key="2">
    <source>
        <dbReference type="EMBL" id="CAD7196553.1"/>
    </source>
</evidence>
<dbReference type="GO" id="GO:0004181">
    <property type="term" value="F:metallocarboxypeptidase activity"/>
    <property type="evidence" value="ECO:0007669"/>
    <property type="project" value="TreeGrafter"/>
</dbReference>
<accession>A0A7R8VH81</accession>
<dbReference type="Gene3D" id="2.60.40.1120">
    <property type="entry name" value="Carboxypeptidase-like, regulatory domain"/>
    <property type="match status" value="1"/>
</dbReference>
<dbReference type="GO" id="GO:0006518">
    <property type="term" value="P:peptide metabolic process"/>
    <property type="evidence" value="ECO:0007669"/>
    <property type="project" value="TreeGrafter"/>
</dbReference>
<dbReference type="AlphaFoldDB" id="A0A7R8VH81"/>
<dbReference type="Gene3D" id="3.40.630.10">
    <property type="entry name" value="Zn peptidases"/>
    <property type="match status" value="1"/>
</dbReference>
<sequence>MGWLNVGLRAGEEINSCTDTLLDVKVGSPEEEKMKIGFFGGLFASHPVGRELLLRFARHLVIGYTKKDRDIMQILKTFVIHIVPGIDSSFSPTYPPIFPEIDKFSQKVFSLVGDVFTQSHDDISEIENWSLVKLPGQLVWSDPVWLLVGLCEGRNLLAQDHCRHELLHVPQDAFVWGPDQDLVQIARVNCSGTASEVDFDKSLLQHIFEEFHFPLVTDIASQTQDQGNCPAISFPAQGNSQKKLSSSSRAKMQKERKGGMEGELTIDTNVVQIIEYKFELEICQNMVQHSTQSRSATTDPKGNSFILITAPRGSKGSILLKILRVNKNIKPLQPDTFIFINWLNEKQFVFLLGLRAGSLHVSLPFNGHYGDSALSSENYLTSDEQILRKFALNYATHHPTMGIGHPNCPLHPEDYFKDGVTNGGLWDSHEGSMMVGYVVDDNGRPIANASIEVEGSVHRVRSSSTGAYWRPLTNGNHIVTVSSPFHLTTTKLIQVIPGDKATQVIFKLVRDETILGMPRLVFIILSACMIYQCIDQFATMVYLPIISYTTDLILSKHEQCLIIKSVRQAASGAIVRPQPLLNSHDHSNVTWWSRGKVSDFCAGGRGSILVPGTDLSDLQTLPSPLTRHLVNVGNARTPPWFGFHVSGCLITSQQLSGTRPLSRRILTHGIR</sequence>
<evidence type="ECO:0000256" key="1">
    <source>
        <dbReference type="SAM" id="MobiDB-lite"/>
    </source>
</evidence>
<gene>
    <name evidence="2" type="ORF">TDIB3V08_LOCUS2894</name>
</gene>
<dbReference type="SUPFAM" id="SSF53187">
    <property type="entry name" value="Zn-dependent exopeptidases"/>
    <property type="match status" value="1"/>
</dbReference>
<feature type="compositionally biased region" description="Polar residues" evidence="1">
    <location>
        <begin position="236"/>
        <end position="250"/>
    </location>
</feature>
<feature type="region of interest" description="Disordered" evidence="1">
    <location>
        <begin position="230"/>
        <end position="259"/>
    </location>
</feature>
<name>A0A7R8VH81_TIMDO</name>
<dbReference type="PANTHER" id="PTHR11532:SF73">
    <property type="entry name" value="CARBOXYPEPTIDASE D"/>
    <property type="match status" value="1"/>
</dbReference>
<organism evidence="2">
    <name type="scientific">Timema douglasi</name>
    <name type="common">Walking stick</name>
    <dbReference type="NCBI Taxonomy" id="61478"/>
    <lineage>
        <taxon>Eukaryota</taxon>
        <taxon>Metazoa</taxon>
        <taxon>Ecdysozoa</taxon>
        <taxon>Arthropoda</taxon>
        <taxon>Hexapoda</taxon>
        <taxon>Insecta</taxon>
        <taxon>Pterygota</taxon>
        <taxon>Neoptera</taxon>
        <taxon>Polyneoptera</taxon>
        <taxon>Phasmatodea</taxon>
        <taxon>Timematodea</taxon>
        <taxon>Timematoidea</taxon>
        <taxon>Timematidae</taxon>
        <taxon>Timema</taxon>
    </lineage>
</organism>
<dbReference type="GO" id="GO:0016485">
    <property type="term" value="P:protein processing"/>
    <property type="evidence" value="ECO:0007669"/>
    <property type="project" value="TreeGrafter"/>
</dbReference>
<proteinExistence type="predicted"/>
<reference evidence="2" key="1">
    <citation type="submission" date="2020-11" db="EMBL/GenBank/DDBJ databases">
        <authorList>
            <person name="Tran Van P."/>
        </authorList>
    </citation>
    <scope>NUCLEOTIDE SEQUENCE</scope>
</reference>
<dbReference type="CDD" id="cd11308">
    <property type="entry name" value="Peptidase_M14NE-CP-C_like"/>
    <property type="match status" value="1"/>
</dbReference>